<evidence type="ECO:0000313" key="3">
    <source>
        <dbReference type="Proteomes" id="UP000694892"/>
    </source>
</evidence>
<dbReference type="Proteomes" id="UP000694892">
    <property type="component" value="Chromosome 1S"/>
</dbReference>
<evidence type="ECO:0000256" key="1">
    <source>
        <dbReference type="SAM" id="MobiDB-lite"/>
    </source>
</evidence>
<dbReference type="EMBL" id="CM004467">
    <property type="protein sequence ID" value="OCT97328.1"/>
    <property type="molecule type" value="Genomic_DNA"/>
</dbReference>
<protein>
    <recommendedName>
        <fullName evidence="4">Transcription initiation factor IIE subunit beta</fullName>
    </recommendedName>
</protein>
<proteinExistence type="predicted"/>
<dbReference type="GO" id="GO:0006367">
    <property type="term" value="P:transcription initiation at RNA polymerase II promoter"/>
    <property type="evidence" value="ECO:0007669"/>
    <property type="project" value="InterPro"/>
</dbReference>
<dbReference type="GO" id="GO:0005673">
    <property type="term" value="C:transcription factor TFIIE complex"/>
    <property type="evidence" value="ECO:0007669"/>
    <property type="project" value="InterPro"/>
</dbReference>
<evidence type="ECO:0008006" key="4">
    <source>
        <dbReference type="Google" id="ProtNLM"/>
    </source>
</evidence>
<dbReference type="PANTHER" id="PTHR12716">
    <property type="entry name" value="TRANSCRIPTION INITIATION FACTOR IIE, BETA SUBUNIT"/>
    <property type="match status" value="1"/>
</dbReference>
<dbReference type="GO" id="GO:0001097">
    <property type="term" value="F:TFIIH-class transcription factor complex binding"/>
    <property type="evidence" value="ECO:0007669"/>
    <property type="project" value="TreeGrafter"/>
</dbReference>
<sequence length="129" mass="14694">MGTLVVPFAISVQPFSVGAKQILGGAEMCSKTPEDFYLTCPTYDLMSVYLFLEFQKLWRSVPVDSMDDEKIEEYLKRQGISSMQESGPKKIIPVQKRKKATSQRRRFKTHNDHLAGMLKDYTDVTPGKL</sequence>
<organism evidence="2 3">
    <name type="scientific">Xenopus laevis</name>
    <name type="common">African clawed frog</name>
    <dbReference type="NCBI Taxonomy" id="8355"/>
    <lineage>
        <taxon>Eukaryota</taxon>
        <taxon>Metazoa</taxon>
        <taxon>Chordata</taxon>
        <taxon>Craniata</taxon>
        <taxon>Vertebrata</taxon>
        <taxon>Euteleostomi</taxon>
        <taxon>Amphibia</taxon>
        <taxon>Batrachia</taxon>
        <taxon>Anura</taxon>
        <taxon>Pipoidea</taxon>
        <taxon>Pipidae</taxon>
        <taxon>Xenopodinae</taxon>
        <taxon>Xenopus</taxon>
        <taxon>Xenopus</taxon>
    </lineage>
</organism>
<gene>
    <name evidence="2" type="ORF">XELAEV_18009554mg</name>
</gene>
<dbReference type="PANTHER" id="PTHR12716:SF8">
    <property type="entry name" value="TRANSCRIPTION INITIATION FACTOR IIE SUBUNIT BETA"/>
    <property type="match status" value="1"/>
</dbReference>
<name>A0A974DSS7_XENLA</name>
<feature type="region of interest" description="Disordered" evidence="1">
    <location>
        <begin position="81"/>
        <end position="106"/>
    </location>
</feature>
<dbReference type="InterPro" id="IPR016656">
    <property type="entry name" value="TFIIE-bsu"/>
</dbReference>
<evidence type="ECO:0000313" key="2">
    <source>
        <dbReference type="EMBL" id="OCT97328.1"/>
    </source>
</evidence>
<reference evidence="3" key="1">
    <citation type="journal article" date="2016" name="Nature">
        <title>Genome evolution in the allotetraploid frog Xenopus laevis.</title>
        <authorList>
            <person name="Session A.M."/>
            <person name="Uno Y."/>
            <person name="Kwon T."/>
            <person name="Chapman J.A."/>
            <person name="Toyoda A."/>
            <person name="Takahashi S."/>
            <person name="Fukui A."/>
            <person name="Hikosaka A."/>
            <person name="Suzuki A."/>
            <person name="Kondo M."/>
            <person name="van Heeringen S.J."/>
            <person name="Quigley I."/>
            <person name="Heinz S."/>
            <person name="Ogino H."/>
            <person name="Ochi H."/>
            <person name="Hellsten U."/>
            <person name="Lyons J.B."/>
            <person name="Simakov O."/>
            <person name="Putnam N."/>
            <person name="Stites J."/>
            <person name="Kuroki Y."/>
            <person name="Tanaka T."/>
            <person name="Michiue T."/>
            <person name="Watanabe M."/>
            <person name="Bogdanovic O."/>
            <person name="Lister R."/>
            <person name="Georgiou G."/>
            <person name="Paranjpe S.S."/>
            <person name="van Kruijsbergen I."/>
            <person name="Shu S."/>
            <person name="Carlson J."/>
            <person name="Kinoshita T."/>
            <person name="Ohta Y."/>
            <person name="Mawaribuchi S."/>
            <person name="Jenkins J."/>
            <person name="Grimwood J."/>
            <person name="Schmutz J."/>
            <person name="Mitros T."/>
            <person name="Mozaffari S.V."/>
            <person name="Suzuki Y."/>
            <person name="Haramoto Y."/>
            <person name="Yamamoto T.S."/>
            <person name="Takagi C."/>
            <person name="Heald R."/>
            <person name="Miller K."/>
            <person name="Haudenschild C."/>
            <person name="Kitzman J."/>
            <person name="Nakayama T."/>
            <person name="Izutsu Y."/>
            <person name="Robert J."/>
            <person name="Fortriede J."/>
            <person name="Burns K."/>
            <person name="Lotay V."/>
            <person name="Karimi K."/>
            <person name="Yasuoka Y."/>
            <person name="Dichmann D.S."/>
            <person name="Flajnik M.F."/>
            <person name="Houston D.W."/>
            <person name="Shendure J."/>
            <person name="DuPasquier L."/>
            <person name="Vize P.D."/>
            <person name="Zorn A.M."/>
            <person name="Ito M."/>
            <person name="Marcotte E.M."/>
            <person name="Wallingford J.B."/>
            <person name="Ito Y."/>
            <person name="Asashima M."/>
            <person name="Ueno N."/>
            <person name="Matsuda Y."/>
            <person name="Veenstra G.J."/>
            <person name="Fujiyama A."/>
            <person name="Harland R.M."/>
            <person name="Taira M."/>
            <person name="Rokhsar D.S."/>
        </authorList>
    </citation>
    <scope>NUCLEOTIDE SEQUENCE [LARGE SCALE GENOMIC DNA]</scope>
    <source>
        <strain evidence="3">J</strain>
    </source>
</reference>
<accession>A0A974DSS7</accession>
<feature type="compositionally biased region" description="Basic residues" evidence="1">
    <location>
        <begin position="95"/>
        <end position="106"/>
    </location>
</feature>
<dbReference type="AlphaFoldDB" id="A0A974DSS7"/>